<feature type="domain" description="Helicase C-terminal" evidence="6">
    <location>
        <begin position="48"/>
        <end position="201"/>
    </location>
</feature>
<dbReference type="Pfam" id="PF00271">
    <property type="entry name" value="Helicase_C"/>
    <property type="match status" value="1"/>
</dbReference>
<proteinExistence type="predicted"/>
<reference evidence="7" key="1">
    <citation type="submission" date="2021-01" db="EMBL/GenBank/DDBJ databases">
        <title>Chromosome-level genome assembly of a human fungal pathogen reveals clustering of transcriptionally co-regulated genes.</title>
        <authorList>
            <person name="Voorhies M."/>
            <person name="Cohen S."/>
            <person name="Shea T.P."/>
            <person name="Petrus S."/>
            <person name="Munoz J.F."/>
            <person name="Poplawski S."/>
            <person name="Goldman W.E."/>
            <person name="Michael T."/>
            <person name="Cuomo C.A."/>
            <person name="Sil A."/>
            <person name="Beyhan S."/>
        </authorList>
    </citation>
    <scope>NUCLEOTIDE SEQUENCE</scope>
    <source>
        <strain evidence="7">H88</strain>
    </source>
</reference>
<dbReference type="GO" id="GO:0008094">
    <property type="term" value="F:ATP-dependent activity, acting on DNA"/>
    <property type="evidence" value="ECO:0007669"/>
    <property type="project" value="TreeGrafter"/>
</dbReference>
<dbReference type="PANTHER" id="PTHR45626:SF17">
    <property type="entry name" value="HELICASE-LIKE TRANSCRIPTION FACTOR"/>
    <property type="match status" value="1"/>
</dbReference>
<dbReference type="GO" id="GO:0004386">
    <property type="term" value="F:helicase activity"/>
    <property type="evidence" value="ECO:0007669"/>
    <property type="project" value="UniProtKB-KW"/>
</dbReference>
<dbReference type="InterPro" id="IPR027417">
    <property type="entry name" value="P-loop_NTPase"/>
</dbReference>
<evidence type="ECO:0000313" key="7">
    <source>
        <dbReference type="EMBL" id="QSS53679.1"/>
    </source>
</evidence>
<keyword evidence="1" id="KW-0547">Nucleotide-binding</keyword>
<evidence type="ECO:0000256" key="2">
    <source>
        <dbReference type="ARBA" id="ARBA00022801"/>
    </source>
</evidence>
<sequence length="291" mass="32436">MVNSHKKSRKKTDRKGSEVESSNEDMNWVACVGHLMPGAKLTAISSCLVNWFKNSVETKVVIFTQFLGMAHVLGSMCQENRWGHLSLTGKMPIRQREKSIEEFSKDPAIRILVCSLRTAGTGLDLTAANKCILVDLWWNEAIEQQAFFRLFRINQKRKVEFVRVVVRNSIDDRLQLIQEDKSNNIDRVLGSEVLSSRDSLASLCTVLGVEQDDGTETGYRFISDEEAERRCEAARVTVLDGEFGKDPGHAEADKCESSASNTGSKDFHITPLSALGIEGIGSTETFANTTW</sequence>
<name>A0A8A1LI36_AJEC8</name>
<evidence type="ECO:0000256" key="1">
    <source>
        <dbReference type="ARBA" id="ARBA00022741"/>
    </source>
</evidence>
<dbReference type="Proteomes" id="UP000663419">
    <property type="component" value="Chromosome 3"/>
</dbReference>
<dbReference type="CDD" id="cd18793">
    <property type="entry name" value="SF2_C_SNF"/>
    <property type="match status" value="1"/>
</dbReference>
<gene>
    <name evidence="7" type="ORF">I7I53_01006</name>
</gene>
<dbReference type="Gene3D" id="3.40.50.300">
    <property type="entry name" value="P-loop containing nucleotide triphosphate hydrolases"/>
    <property type="match status" value="1"/>
</dbReference>
<dbReference type="SUPFAM" id="SSF52540">
    <property type="entry name" value="P-loop containing nucleoside triphosphate hydrolases"/>
    <property type="match status" value="1"/>
</dbReference>
<dbReference type="VEuPathDB" id="FungiDB:I7I53_01006"/>
<dbReference type="PANTHER" id="PTHR45626">
    <property type="entry name" value="TRANSCRIPTION TERMINATION FACTOR 2-RELATED"/>
    <property type="match status" value="1"/>
</dbReference>
<accession>A0A8A1LI36</accession>
<dbReference type="InterPro" id="IPR001650">
    <property type="entry name" value="Helicase_C-like"/>
</dbReference>
<feature type="region of interest" description="Disordered" evidence="5">
    <location>
        <begin position="244"/>
        <end position="263"/>
    </location>
</feature>
<dbReference type="PROSITE" id="PS51194">
    <property type="entry name" value="HELICASE_CTER"/>
    <property type="match status" value="1"/>
</dbReference>
<organism evidence="7 8">
    <name type="scientific">Ajellomyces capsulatus (strain H88)</name>
    <name type="common">Darling's disease fungus</name>
    <name type="synonym">Histoplasma capsulatum</name>
    <dbReference type="NCBI Taxonomy" id="544711"/>
    <lineage>
        <taxon>Eukaryota</taxon>
        <taxon>Fungi</taxon>
        <taxon>Dikarya</taxon>
        <taxon>Ascomycota</taxon>
        <taxon>Pezizomycotina</taxon>
        <taxon>Eurotiomycetes</taxon>
        <taxon>Eurotiomycetidae</taxon>
        <taxon>Onygenales</taxon>
        <taxon>Ajellomycetaceae</taxon>
        <taxon>Histoplasma</taxon>
    </lineage>
</organism>
<feature type="region of interest" description="Disordered" evidence="5">
    <location>
        <begin position="1"/>
        <end position="21"/>
    </location>
</feature>
<evidence type="ECO:0000256" key="4">
    <source>
        <dbReference type="ARBA" id="ARBA00022840"/>
    </source>
</evidence>
<feature type="compositionally biased region" description="Basic and acidic residues" evidence="5">
    <location>
        <begin position="244"/>
        <end position="256"/>
    </location>
</feature>
<evidence type="ECO:0000259" key="6">
    <source>
        <dbReference type="PROSITE" id="PS51194"/>
    </source>
</evidence>
<dbReference type="GO" id="GO:0005634">
    <property type="term" value="C:nucleus"/>
    <property type="evidence" value="ECO:0007669"/>
    <property type="project" value="TreeGrafter"/>
</dbReference>
<evidence type="ECO:0000313" key="8">
    <source>
        <dbReference type="Proteomes" id="UP000663419"/>
    </source>
</evidence>
<dbReference type="InterPro" id="IPR049730">
    <property type="entry name" value="SNF2/RAD54-like_C"/>
</dbReference>
<dbReference type="GO" id="GO:0006281">
    <property type="term" value="P:DNA repair"/>
    <property type="evidence" value="ECO:0007669"/>
    <property type="project" value="TreeGrafter"/>
</dbReference>
<evidence type="ECO:0000256" key="5">
    <source>
        <dbReference type="SAM" id="MobiDB-lite"/>
    </source>
</evidence>
<dbReference type="GO" id="GO:0016787">
    <property type="term" value="F:hydrolase activity"/>
    <property type="evidence" value="ECO:0007669"/>
    <property type="project" value="UniProtKB-KW"/>
</dbReference>
<evidence type="ECO:0000256" key="3">
    <source>
        <dbReference type="ARBA" id="ARBA00022806"/>
    </source>
</evidence>
<feature type="compositionally biased region" description="Basic residues" evidence="5">
    <location>
        <begin position="1"/>
        <end position="13"/>
    </location>
</feature>
<dbReference type="InterPro" id="IPR050628">
    <property type="entry name" value="SNF2_RAD54_helicase_TF"/>
</dbReference>
<keyword evidence="3 7" id="KW-0347">Helicase</keyword>
<keyword evidence="2" id="KW-0378">Hydrolase</keyword>
<dbReference type="SMART" id="SM00490">
    <property type="entry name" value="HELICc"/>
    <property type="match status" value="1"/>
</dbReference>
<dbReference type="AlphaFoldDB" id="A0A8A1LI36"/>
<dbReference type="GO" id="GO:0005524">
    <property type="term" value="F:ATP binding"/>
    <property type="evidence" value="ECO:0007669"/>
    <property type="project" value="UniProtKB-KW"/>
</dbReference>
<protein>
    <submittedName>
        <fullName evidence="7">DNA repair helicase RAD5,16, SNF2 family helicase</fullName>
    </submittedName>
</protein>
<keyword evidence="4" id="KW-0067">ATP-binding</keyword>
<dbReference type="EMBL" id="CP069104">
    <property type="protein sequence ID" value="QSS53679.1"/>
    <property type="molecule type" value="Genomic_DNA"/>
</dbReference>